<gene>
    <name evidence="1" type="ORF">GCM10009767_16910</name>
</gene>
<dbReference type="Proteomes" id="UP001501204">
    <property type="component" value="Unassembled WGS sequence"/>
</dbReference>
<dbReference type="EMBL" id="BAAAOA010000017">
    <property type="protein sequence ID" value="GAA1758263.1"/>
    <property type="molecule type" value="Genomic_DNA"/>
</dbReference>
<protein>
    <submittedName>
        <fullName evidence="1">Uncharacterized protein</fullName>
    </submittedName>
</protein>
<evidence type="ECO:0000313" key="1">
    <source>
        <dbReference type="EMBL" id="GAA1758263.1"/>
    </source>
</evidence>
<accession>A0ABN2KLV3</accession>
<evidence type="ECO:0000313" key="2">
    <source>
        <dbReference type="Proteomes" id="UP001501204"/>
    </source>
</evidence>
<name>A0ABN2KLV3_9MICC</name>
<sequence length="120" mass="13466">MAYDLHLTRADDWSEGLSRPITTEELVDACRQVGFTLRSDGSDAFQLRRIAPGKADVDLMSAHVFEGQVTLKPFPPDQDAADRVTLLAAVLEARVQGDDGEVYERAPVLRIVRRPFWRRG</sequence>
<reference evidence="1 2" key="1">
    <citation type="journal article" date="2019" name="Int. J. Syst. Evol. Microbiol.">
        <title>The Global Catalogue of Microorganisms (GCM) 10K type strain sequencing project: providing services to taxonomists for standard genome sequencing and annotation.</title>
        <authorList>
            <consortium name="The Broad Institute Genomics Platform"/>
            <consortium name="The Broad Institute Genome Sequencing Center for Infectious Disease"/>
            <person name="Wu L."/>
            <person name="Ma J."/>
        </authorList>
    </citation>
    <scope>NUCLEOTIDE SEQUENCE [LARGE SCALE GENOMIC DNA]</scope>
    <source>
        <strain evidence="1 2">JCM 14735</strain>
    </source>
</reference>
<keyword evidence="2" id="KW-1185">Reference proteome</keyword>
<comment type="caution">
    <text evidence="1">The sequence shown here is derived from an EMBL/GenBank/DDBJ whole genome shotgun (WGS) entry which is preliminary data.</text>
</comment>
<organism evidence="1 2">
    <name type="scientific">Kocuria aegyptia</name>
    <dbReference type="NCBI Taxonomy" id="330943"/>
    <lineage>
        <taxon>Bacteria</taxon>
        <taxon>Bacillati</taxon>
        <taxon>Actinomycetota</taxon>
        <taxon>Actinomycetes</taxon>
        <taxon>Micrococcales</taxon>
        <taxon>Micrococcaceae</taxon>
        <taxon>Kocuria</taxon>
    </lineage>
</organism>
<proteinExistence type="predicted"/>